<sequence length="373" mass="42875">MSTIVFLSLALTSVHVLASTINNNEENCTDSWLIHRPDLASKFSRDQIRLTKLRVCEGNNCLRDVVKCTGQKCIAKPKGPTQWMDGSAELSLASYGWTFDKVQSFNMDIVTRDILINEDQCPNICRKREEVAQLCNIVSSNENPFSAFNENKLRLDQLQNKQRVHRQMQLKFYNFKSNCDTMMRILQAKNLTLDDVKGCPDGMAPKDLSVSSFSSHCATLLAAKSPEEVFPQSFMNVKNAYQRNHFLERYGSWLDRCRSFKDMLTKQGITLQYMAQGHMPSEPQSTSTSKPCASWVKGNQTKRFKRSQEVNSPLSQQVSSLFRDAVSGFSTDQRAYRKEYRMMTDDERRRFHAAMNKLKKDLVDGRNKYDLFI</sequence>
<proteinExistence type="predicted"/>
<reference evidence="3" key="1">
    <citation type="submission" date="2022-11" db="UniProtKB">
        <authorList>
            <consortium name="WormBaseParasite"/>
        </authorList>
    </citation>
    <scope>IDENTIFICATION</scope>
</reference>
<evidence type="ECO:0000313" key="3">
    <source>
        <dbReference type="WBParaSite" id="nRc.2.0.1.t15758-RA"/>
    </source>
</evidence>
<accession>A0A915INI4</accession>
<name>A0A915INI4_ROMCU</name>
<keyword evidence="2" id="KW-1185">Reference proteome</keyword>
<dbReference type="Proteomes" id="UP000887565">
    <property type="component" value="Unplaced"/>
</dbReference>
<dbReference type="AlphaFoldDB" id="A0A915INI4"/>
<evidence type="ECO:0000256" key="1">
    <source>
        <dbReference type="SAM" id="SignalP"/>
    </source>
</evidence>
<keyword evidence="1" id="KW-0732">Signal</keyword>
<evidence type="ECO:0000313" key="2">
    <source>
        <dbReference type="Proteomes" id="UP000887565"/>
    </source>
</evidence>
<dbReference type="WBParaSite" id="nRc.2.0.1.t15758-RA">
    <property type="protein sequence ID" value="nRc.2.0.1.t15758-RA"/>
    <property type="gene ID" value="nRc.2.0.1.g15758"/>
</dbReference>
<protein>
    <submittedName>
        <fullName evidence="3">Uncharacterized protein</fullName>
    </submittedName>
</protein>
<feature type="chain" id="PRO_5037688972" evidence="1">
    <location>
        <begin position="19"/>
        <end position="373"/>
    </location>
</feature>
<organism evidence="2 3">
    <name type="scientific">Romanomermis culicivorax</name>
    <name type="common">Nematode worm</name>
    <dbReference type="NCBI Taxonomy" id="13658"/>
    <lineage>
        <taxon>Eukaryota</taxon>
        <taxon>Metazoa</taxon>
        <taxon>Ecdysozoa</taxon>
        <taxon>Nematoda</taxon>
        <taxon>Enoplea</taxon>
        <taxon>Dorylaimia</taxon>
        <taxon>Mermithida</taxon>
        <taxon>Mermithoidea</taxon>
        <taxon>Mermithidae</taxon>
        <taxon>Romanomermis</taxon>
    </lineage>
</organism>
<feature type="signal peptide" evidence="1">
    <location>
        <begin position="1"/>
        <end position="18"/>
    </location>
</feature>